<dbReference type="Gene3D" id="2.120.10.30">
    <property type="entry name" value="TolB, C-terminal domain"/>
    <property type="match status" value="1"/>
</dbReference>
<evidence type="ECO:0000313" key="3">
    <source>
        <dbReference type="EMBL" id="HDR00104.1"/>
    </source>
</evidence>
<reference evidence="3" key="1">
    <citation type="journal article" date="2020" name="mSystems">
        <title>Genome- and Community-Level Interaction Insights into Carbon Utilization and Element Cycling Functions of Hydrothermarchaeota in Hydrothermal Sediment.</title>
        <authorList>
            <person name="Zhou Z."/>
            <person name="Liu Y."/>
            <person name="Xu W."/>
            <person name="Pan J."/>
            <person name="Luo Z.H."/>
            <person name="Li M."/>
        </authorList>
    </citation>
    <scope>NUCLEOTIDE SEQUENCE [LARGE SCALE GENOMIC DNA]</scope>
    <source>
        <strain evidence="3">SpSt-1182</strain>
    </source>
</reference>
<dbReference type="PROSITE" id="PS50927">
    <property type="entry name" value="BULB_LECTIN"/>
    <property type="match status" value="1"/>
</dbReference>
<dbReference type="Pfam" id="PF06739">
    <property type="entry name" value="SBBP"/>
    <property type="match status" value="1"/>
</dbReference>
<dbReference type="InterPro" id="IPR010620">
    <property type="entry name" value="SBBP_repeat"/>
</dbReference>
<feature type="domain" description="Bulb-type lectin" evidence="2">
    <location>
        <begin position="85"/>
        <end position="219"/>
    </location>
</feature>
<dbReference type="PANTHER" id="PTHR42754">
    <property type="entry name" value="ENDOGLUCANASE"/>
    <property type="match status" value="1"/>
</dbReference>
<accession>A0A7V0XFJ3</accession>
<evidence type="ECO:0000259" key="2">
    <source>
        <dbReference type="PROSITE" id="PS50927"/>
    </source>
</evidence>
<dbReference type="InterPro" id="IPR001480">
    <property type="entry name" value="Bulb-type_lectin_dom"/>
</dbReference>
<name>A0A7V0XFJ3_UNCW3</name>
<comment type="caution">
    <text evidence="3">The sequence shown here is derived from an EMBL/GenBank/DDBJ whole genome shotgun (WGS) entry which is preliminary data.</text>
</comment>
<dbReference type="AlphaFoldDB" id="A0A7V0XFJ3"/>
<sequence length="518" mass="54776">MKSVALLIGLGLVLALPARAQGWLARYDGPAGDEDYARGIVADGTGAVYVTGASWGDGTSYDYATVKYGPGGAELWVRRYDGPAQGSDEATAIAAFGNRIAVTGGSARADLYTDIVTIVYDTDGNELWTARFNGPNDGNDMGRAVTFDAEGNVIVAGYSIGTDILWDLVTVKYDPEGEELWSARYSTDDEDYAVAVAADAEGNVVVTGPSGCPYTFAWDYLTVKYDADGEELWVVRYNGPADEHDEPRALALDAAGNILVTGGSTSHGSGTDFTTIKYSPAGETLWVRRYDGPAGGPDWANGIALDDDGNVYVTGSSRGETTDDDFATVKYDADGTELWVARYDGPVSGFDEARAIAVDETGVYVTGSSFGDGTRTDYATVKYTTAGGEQWVRRYDGPAARFDEAVAIVTAGTDGVVITGSSVGTGTGTDYATLRYHAIGVSEEPGPRGPEPAQGFATIVRGRLYLEAGRPVLLDATGRRVMELRPGENDLTRLAPGVYFVLSPTGDVKHLGRVVIGR</sequence>
<proteinExistence type="predicted"/>
<dbReference type="PANTHER" id="PTHR42754:SF1">
    <property type="entry name" value="LIPOPROTEIN"/>
    <property type="match status" value="1"/>
</dbReference>
<dbReference type="EMBL" id="DSBX01000276">
    <property type="protein sequence ID" value="HDR00104.1"/>
    <property type="molecule type" value="Genomic_DNA"/>
</dbReference>
<dbReference type="Gene3D" id="2.40.10.500">
    <property type="match status" value="1"/>
</dbReference>
<feature type="chain" id="PRO_5031298808" description="Bulb-type lectin domain-containing protein" evidence="1">
    <location>
        <begin position="21"/>
        <end position="518"/>
    </location>
</feature>
<gene>
    <name evidence="3" type="ORF">ENN51_07475</name>
</gene>
<protein>
    <recommendedName>
        <fullName evidence="2">Bulb-type lectin domain-containing protein</fullName>
    </recommendedName>
</protein>
<dbReference type="InterPro" id="IPR011047">
    <property type="entry name" value="Quinoprotein_ADH-like_sf"/>
</dbReference>
<dbReference type="Proteomes" id="UP000885672">
    <property type="component" value="Unassembled WGS sequence"/>
</dbReference>
<keyword evidence="1" id="KW-0732">Signal</keyword>
<organism evidence="3">
    <name type="scientific">candidate division WOR-3 bacterium</name>
    <dbReference type="NCBI Taxonomy" id="2052148"/>
    <lineage>
        <taxon>Bacteria</taxon>
        <taxon>Bacteria division WOR-3</taxon>
    </lineage>
</organism>
<feature type="signal peptide" evidence="1">
    <location>
        <begin position="1"/>
        <end position="20"/>
    </location>
</feature>
<dbReference type="InterPro" id="IPR011042">
    <property type="entry name" value="6-blade_b-propeller_TolB-like"/>
</dbReference>
<dbReference type="SUPFAM" id="SSF50998">
    <property type="entry name" value="Quinoprotein alcohol dehydrogenase-like"/>
    <property type="match status" value="1"/>
</dbReference>
<evidence type="ECO:0000256" key="1">
    <source>
        <dbReference type="SAM" id="SignalP"/>
    </source>
</evidence>